<dbReference type="Gene3D" id="1.10.3290.10">
    <property type="entry name" value="Fido-like domain"/>
    <property type="match status" value="1"/>
</dbReference>
<dbReference type="InterPro" id="IPR003812">
    <property type="entry name" value="Fido"/>
</dbReference>
<dbReference type="AlphaFoldDB" id="A0A9D1SKV9"/>
<feature type="binding site" evidence="2">
    <location>
        <begin position="201"/>
        <end position="208"/>
    </location>
    <ligand>
        <name>ATP</name>
        <dbReference type="ChEBI" id="CHEBI:30616"/>
    </ligand>
</feature>
<comment type="caution">
    <text evidence="6">The sequence shown here is derived from an EMBL/GenBank/DDBJ whole genome shotgun (WGS) entry which is preliminary data.</text>
</comment>
<proteinExistence type="predicted"/>
<keyword evidence="2" id="KW-0067">ATP-binding</keyword>
<evidence type="ECO:0000256" key="3">
    <source>
        <dbReference type="PIRSR" id="PIRSR640198-3"/>
    </source>
</evidence>
<sequence length="313" mass="35792">MSKSMDMQQKYRDIIERLDVNYKKIKTMRPLPAAGVAYFRNEFAISTTHNSNAIEGNTFTYDETKLLLEKGITSSARSFREHEDIVGYKKGFDFLYEALKQGTEISEDFVKRIHSFVQQGAEDAGEYRTIQNYIGDLSRVVYTPCSPREVPDKMKDYIQKVRSDSKKNKDLMARENIEWEKLFHGFAEHHIEFERIHPFTDGNGRTGRLLLTYEMISLGLVPVDIRYDERSRYYAALAAYEDKLRYSTRPESKTEKLAKLLAECELRSSDLWIKTFSDYCQADASGTEKADQAGQASASSPGGKGKGKASRGK</sequence>
<feature type="binding site" evidence="2">
    <location>
        <begin position="233"/>
        <end position="234"/>
    </location>
    <ligand>
        <name>ATP</name>
        <dbReference type="ChEBI" id="CHEBI:30616"/>
    </ligand>
</feature>
<name>A0A9D1SKV9_9FIRM</name>
<dbReference type="SUPFAM" id="SSF140931">
    <property type="entry name" value="Fic-like"/>
    <property type="match status" value="1"/>
</dbReference>
<organism evidence="6 7">
    <name type="scientific">Candidatus Caccalectryoclostridium excrementigallinarum</name>
    <dbReference type="NCBI Taxonomy" id="2840710"/>
    <lineage>
        <taxon>Bacteria</taxon>
        <taxon>Bacillati</taxon>
        <taxon>Bacillota</taxon>
        <taxon>Clostridia</taxon>
        <taxon>Christensenellales</taxon>
        <taxon>Christensenellaceae</taxon>
        <taxon>Christensenellaceae incertae sedis</taxon>
        <taxon>Candidatus Caccalectryoclostridium</taxon>
    </lineage>
</organism>
<keyword evidence="2" id="KW-0547">Nucleotide-binding</keyword>
<evidence type="ECO:0000256" key="4">
    <source>
        <dbReference type="SAM" id="MobiDB-lite"/>
    </source>
</evidence>
<feature type="active site" evidence="1">
    <location>
        <position position="197"/>
    </location>
</feature>
<evidence type="ECO:0000313" key="7">
    <source>
        <dbReference type="Proteomes" id="UP000824145"/>
    </source>
</evidence>
<dbReference type="PROSITE" id="PS51459">
    <property type="entry name" value="FIDO"/>
    <property type="match status" value="1"/>
</dbReference>
<evidence type="ECO:0000259" key="5">
    <source>
        <dbReference type="PROSITE" id="PS51459"/>
    </source>
</evidence>
<reference evidence="6" key="2">
    <citation type="journal article" date="2021" name="PeerJ">
        <title>Extensive microbial diversity within the chicken gut microbiome revealed by metagenomics and culture.</title>
        <authorList>
            <person name="Gilroy R."/>
            <person name="Ravi A."/>
            <person name="Getino M."/>
            <person name="Pursley I."/>
            <person name="Horton D.L."/>
            <person name="Alikhan N.F."/>
            <person name="Baker D."/>
            <person name="Gharbi K."/>
            <person name="Hall N."/>
            <person name="Watson M."/>
            <person name="Adriaenssens E.M."/>
            <person name="Foster-Nyarko E."/>
            <person name="Jarju S."/>
            <person name="Secka A."/>
            <person name="Antonio M."/>
            <person name="Oren A."/>
            <person name="Chaudhuri R.R."/>
            <person name="La Ragione R."/>
            <person name="Hildebrand F."/>
            <person name="Pallen M.J."/>
        </authorList>
    </citation>
    <scope>NUCLEOTIDE SEQUENCE</scope>
    <source>
        <strain evidence="6">9366</strain>
    </source>
</reference>
<dbReference type="PANTHER" id="PTHR13504:SF38">
    <property type="entry name" value="FIDO DOMAIN-CONTAINING PROTEIN"/>
    <property type="match status" value="1"/>
</dbReference>
<feature type="site" description="Important for autoinhibition of adenylyltransferase activity" evidence="3">
    <location>
        <position position="55"/>
    </location>
</feature>
<feature type="domain" description="Fido" evidence="5">
    <location>
        <begin position="105"/>
        <end position="263"/>
    </location>
</feature>
<feature type="region of interest" description="Disordered" evidence="4">
    <location>
        <begin position="287"/>
        <end position="313"/>
    </location>
</feature>
<dbReference type="InterPro" id="IPR036597">
    <property type="entry name" value="Fido-like_dom_sf"/>
</dbReference>
<gene>
    <name evidence="6" type="ORF">IAB07_06420</name>
</gene>
<dbReference type="GO" id="GO:0005524">
    <property type="term" value="F:ATP binding"/>
    <property type="evidence" value="ECO:0007669"/>
    <property type="project" value="UniProtKB-KW"/>
</dbReference>
<evidence type="ECO:0000256" key="1">
    <source>
        <dbReference type="PIRSR" id="PIRSR640198-1"/>
    </source>
</evidence>
<evidence type="ECO:0000313" key="6">
    <source>
        <dbReference type="EMBL" id="HIU63383.1"/>
    </source>
</evidence>
<dbReference type="Pfam" id="PF02661">
    <property type="entry name" value="Fic"/>
    <property type="match status" value="1"/>
</dbReference>
<dbReference type="PANTHER" id="PTHR13504">
    <property type="entry name" value="FIDO DOMAIN-CONTAINING PROTEIN DDB_G0283145"/>
    <property type="match status" value="1"/>
</dbReference>
<dbReference type="InterPro" id="IPR040198">
    <property type="entry name" value="Fido_containing"/>
</dbReference>
<reference evidence="6" key="1">
    <citation type="submission" date="2020-10" db="EMBL/GenBank/DDBJ databases">
        <authorList>
            <person name="Gilroy R."/>
        </authorList>
    </citation>
    <scope>NUCLEOTIDE SEQUENCE</scope>
    <source>
        <strain evidence="6">9366</strain>
    </source>
</reference>
<dbReference type="Proteomes" id="UP000824145">
    <property type="component" value="Unassembled WGS sequence"/>
</dbReference>
<evidence type="ECO:0000256" key="2">
    <source>
        <dbReference type="PIRSR" id="PIRSR640198-2"/>
    </source>
</evidence>
<accession>A0A9D1SKV9</accession>
<dbReference type="EMBL" id="DVNJ01000032">
    <property type="protein sequence ID" value="HIU63383.1"/>
    <property type="molecule type" value="Genomic_DNA"/>
</dbReference>
<protein>
    <submittedName>
        <fullName evidence="6">Fic family protein</fullName>
    </submittedName>
</protein>